<dbReference type="InterPro" id="IPR030190">
    <property type="entry name" value="MacA_alpha-hairpin_sf"/>
</dbReference>
<feature type="coiled-coil region" evidence="1">
    <location>
        <begin position="141"/>
        <end position="168"/>
    </location>
</feature>
<evidence type="ECO:0000259" key="2">
    <source>
        <dbReference type="Pfam" id="PF25881"/>
    </source>
</evidence>
<sequence length="319" mass="35202">MNVYRNLFISCITIVALNSCGNDKMITPYRGRVKFETISVGSKLAGRIGKIYVAEGQAVKKGDTLALLDIPEVNAKMMQAEGAVTAAKGQLDMAFNGATAEQVNQINGQIDAGNAQLEFAQQSYNRLLAMYTDSLISLQQFDEVKMKRDMAKAQVAALEAKRDEVSKSARTEQIDQAKGQLNRAIGAKEEVLTAADEKYVTAPADMSIETISLQEGELLTPGYTLFNGYKKNSPYFRFTVPESKVYDFEVNGPLTLINPYTKEEIKVKIVAIKQLAEYADITSTAPLFELSESIYELKAIPTSDISKQKFYINATILIK</sequence>
<dbReference type="Gene3D" id="2.40.50.100">
    <property type="match status" value="1"/>
</dbReference>
<evidence type="ECO:0000313" key="4">
    <source>
        <dbReference type="Proteomes" id="UP000598350"/>
    </source>
</evidence>
<dbReference type="PANTHER" id="PTHR30438">
    <property type="entry name" value="36 KDA ANTIGEN-RELATED"/>
    <property type="match status" value="1"/>
</dbReference>
<keyword evidence="1" id="KW-0175">Coiled coil</keyword>
<organism evidence="3 4">
    <name type="scientific">Maribacter arenosus</name>
    <dbReference type="NCBI Taxonomy" id="1854708"/>
    <lineage>
        <taxon>Bacteria</taxon>
        <taxon>Pseudomonadati</taxon>
        <taxon>Bacteroidota</taxon>
        <taxon>Flavobacteriia</taxon>
        <taxon>Flavobacteriales</taxon>
        <taxon>Flavobacteriaceae</taxon>
        <taxon>Maribacter</taxon>
    </lineage>
</organism>
<dbReference type="PANTHER" id="PTHR30438:SF2">
    <property type="entry name" value="MEMBRANE PROTEIN"/>
    <property type="match status" value="1"/>
</dbReference>
<gene>
    <name evidence="3" type="ORF">HPE63_10825</name>
</gene>
<dbReference type="EMBL" id="JABTCG010000003">
    <property type="protein sequence ID" value="MBD0851164.1"/>
    <property type="molecule type" value="Genomic_DNA"/>
</dbReference>
<evidence type="ECO:0000313" key="3">
    <source>
        <dbReference type="EMBL" id="MBD0851164.1"/>
    </source>
</evidence>
<dbReference type="InterPro" id="IPR059052">
    <property type="entry name" value="HH_YbhG-like"/>
</dbReference>
<keyword evidence="4" id="KW-1185">Reference proteome</keyword>
<dbReference type="SUPFAM" id="SSF111369">
    <property type="entry name" value="HlyD-like secretion proteins"/>
    <property type="match status" value="1"/>
</dbReference>
<name>A0ABR7VBZ7_9FLAO</name>
<dbReference type="RefSeq" id="WP_188314280.1">
    <property type="nucleotide sequence ID" value="NZ_JABTCG010000003.1"/>
</dbReference>
<dbReference type="Proteomes" id="UP000598350">
    <property type="component" value="Unassembled WGS sequence"/>
</dbReference>
<dbReference type="Gene3D" id="6.10.140.1990">
    <property type="match status" value="1"/>
</dbReference>
<proteinExistence type="predicted"/>
<accession>A0ABR7VBZ7</accession>
<reference evidence="3 4" key="1">
    <citation type="submission" date="2020-05" db="EMBL/GenBank/DDBJ databases">
        <title>The draft genome sequence of Maribacter arenosus CAU 1321.</title>
        <authorList>
            <person name="Mu L."/>
        </authorList>
    </citation>
    <scope>NUCLEOTIDE SEQUENCE [LARGE SCALE GENOMIC DNA]</scope>
    <source>
        <strain evidence="3 4">CAU 1321</strain>
    </source>
</reference>
<protein>
    <submittedName>
        <fullName evidence="3">Biotin/lipoyl-binding protein</fullName>
    </submittedName>
</protein>
<dbReference type="Pfam" id="PF25881">
    <property type="entry name" value="HH_YBHG"/>
    <property type="match status" value="1"/>
</dbReference>
<comment type="caution">
    <text evidence="3">The sequence shown here is derived from an EMBL/GenBank/DDBJ whole genome shotgun (WGS) entry which is preliminary data.</text>
</comment>
<feature type="domain" description="YbhG-like alpha-helical hairpin" evidence="2">
    <location>
        <begin position="72"/>
        <end position="187"/>
    </location>
</feature>
<evidence type="ECO:0000256" key="1">
    <source>
        <dbReference type="SAM" id="Coils"/>
    </source>
</evidence>